<protein>
    <submittedName>
        <fullName evidence="6">DUF636 domain protein</fullName>
    </submittedName>
</protein>
<organism evidence="6 7">
    <name type="scientific">Lentinula boryana</name>
    <dbReference type="NCBI Taxonomy" id="40481"/>
    <lineage>
        <taxon>Eukaryota</taxon>
        <taxon>Fungi</taxon>
        <taxon>Dikarya</taxon>
        <taxon>Basidiomycota</taxon>
        <taxon>Agaricomycotina</taxon>
        <taxon>Agaricomycetes</taxon>
        <taxon>Agaricomycetidae</taxon>
        <taxon>Agaricales</taxon>
        <taxon>Marasmiineae</taxon>
        <taxon>Omphalotaceae</taxon>
        <taxon>Lentinula</taxon>
    </lineage>
</organism>
<keyword evidence="2" id="KW-0479">Metal-binding</keyword>
<keyword evidence="7" id="KW-1185">Reference proteome</keyword>
<dbReference type="InterPro" id="IPR006913">
    <property type="entry name" value="CENP-V/GFA"/>
</dbReference>
<feature type="domain" description="CENP-V/GFA" evidence="5">
    <location>
        <begin position="3"/>
        <end position="116"/>
    </location>
</feature>
<dbReference type="InterPro" id="IPR011057">
    <property type="entry name" value="Mss4-like_sf"/>
</dbReference>
<dbReference type="PANTHER" id="PTHR33337">
    <property type="entry name" value="GFA DOMAIN-CONTAINING PROTEIN"/>
    <property type="match status" value="1"/>
</dbReference>
<evidence type="ECO:0000256" key="2">
    <source>
        <dbReference type="ARBA" id="ARBA00022723"/>
    </source>
</evidence>
<evidence type="ECO:0000256" key="4">
    <source>
        <dbReference type="ARBA" id="ARBA00023239"/>
    </source>
</evidence>
<evidence type="ECO:0000256" key="1">
    <source>
        <dbReference type="ARBA" id="ARBA00005495"/>
    </source>
</evidence>
<dbReference type="Proteomes" id="UP001163828">
    <property type="component" value="Unassembled WGS sequence"/>
</dbReference>
<evidence type="ECO:0000256" key="3">
    <source>
        <dbReference type="ARBA" id="ARBA00022833"/>
    </source>
</evidence>
<dbReference type="Pfam" id="PF04828">
    <property type="entry name" value="GFA"/>
    <property type="match status" value="1"/>
</dbReference>
<comment type="caution">
    <text evidence="6">The sequence shown here is derived from an EMBL/GenBank/DDBJ whole genome shotgun (WGS) entry which is preliminary data.</text>
</comment>
<gene>
    <name evidence="6" type="ORF">F5050DRAFT_1798899</name>
</gene>
<dbReference type="EMBL" id="MU790576">
    <property type="protein sequence ID" value="KAJ3997674.1"/>
    <property type="molecule type" value="Genomic_DNA"/>
</dbReference>
<keyword evidence="3" id="KW-0862">Zinc</keyword>
<dbReference type="SUPFAM" id="SSF51316">
    <property type="entry name" value="Mss4-like"/>
    <property type="match status" value="1"/>
</dbReference>
<reference evidence="6" key="1">
    <citation type="submission" date="2022-08" db="EMBL/GenBank/DDBJ databases">
        <authorList>
            <consortium name="DOE Joint Genome Institute"/>
            <person name="Min B."/>
            <person name="Riley R."/>
            <person name="Sierra-Patev S."/>
            <person name="Naranjo-Ortiz M."/>
            <person name="Looney B."/>
            <person name="Konkel Z."/>
            <person name="Slot J.C."/>
            <person name="Sakamoto Y."/>
            <person name="Steenwyk J.L."/>
            <person name="Rokas A."/>
            <person name="Carro J."/>
            <person name="Camarero S."/>
            <person name="Ferreira P."/>
            <person name="Molpeceres G."/>
            <person name="Ruiz-Duenas F.J."/>
            <person name="Serrano A."/>
            <person name="Henrissat B."/>
            <person name="Drula E."/>
            <person name="Hughes K.W."/>
            <person name="Mata J.L."/>
            <person name="Ishikawa N.K."/>
            <person name="Vargas-Isla R."/>
            <person name="Ushijima S."/>
            <person name="Smith C.A."/>
            <person name="Ahrendt S."/>
            <person name="Andreopoulos W."/>
            <person name="He G."/>
            <person name="Labutti K."/>
            <person name="Lipzen A."/>
            <person name="Ng V."/>
            <person name="Sandor L."/>
            <person name="Barry K."/>
            <person name="Martinez A.T."/>
            <person name="Xiao Y."/>
            <person name="Gibbons J.G."/>
            <person name="Terashima K."/>
            <person name="Hibbett D.S."/>
            <person name="Grigoriev I.V."/>
        </authorList>
    </citation>
    <scope>NUCLEOTIDE SEQUENCE</scope>
    <source>
        <strain evidence="6">TFB10827</strain>
    </source>
</reference>
<comment type="similarity">
    <text evidence="1">Belongs to the Gfa family.</text>
</comment>
<sequence>MRLSGSCYCHALEYKLELESPDAARTSLCHCSSCKVKSLWNKLYGLTAKVPLMSFQYTSGKPKKFVGDNGSETILHRKFCDICGSFILEYGDPVKDDFRFICLGSLDEPDALPPKGEFFCESRSKWMPEIPGTIITLLLKERMIDSRLGRCFSQNED</sequence>
<proteinExistence type="inferred from homology"/>
<accession>A0ABQ8QGQ6</accession>
<dbReference type="PANTHER" id="PTHR33337:SF40">
    <property type="entry name" value="CENP-V_GFA DOMAIN-CONTAINING PROTEIN-RELATED"/>
    <property type="match status" value="1"/>
</dbReference>
<name>A0ABQ8QGQ6_9AGAR</name>
<evidence type="ECO:0000259" key="5">
    <source>
        <dbReference type="PROSITE" id="PS51891"/>
    </source>
</evidence>
<evidence type="ECO:0000313" key="6">
    <source>
        <dbReference type="EMBL" id="KAJ3997674.1"/>
    </source>
</evidence>
<dbReference type="Gene3D" id="3.90.1590.10">
    <property type="entry name" value="glutathione-dependent formaldehyde- activating enzyme (gfa)"/>
    <property type="match status" value="1"/>
</dbReference>
<keyword evidence="4" id="KW-0456">Lyase</keyword>
<evidence type="ECO:0000313" key="7">
    <source>
        <dbReference type="Proteomes" id="UP001163828"/>
    </source>
</evidence>
<dbReference type="PROSITE" id="PS51891">
    <property type="entry name" value="CENP_V_GFA"/>
    <property type="match status" value="1"/>
</dbReference>